<protein>
    <submittedName>
        <fullName evidence="2">Uncharacterized protein</fullName>
    </submittedName>
</protein>
<gene>
    <name evidence="2" type="ORF">SAMN05443245_6702</name>
</gene>
<proteinExistence type="predicted"/>
<evidence type="ECO:0000313" key="3">
    <source>
        <dbReference type="Proteomes" id="UP000183487"/>
    </source>
</evidence>
<name>A0A1H1JKM3_9BURK</name>
<evidence type="ECO:0000313" key="2">
    <source>
        <dbReference type="EMBL" id="SDR50581.1"/>
    </source>
</evidence>
<accession>A0A1H1JKM3</accession>
<feature type="chain" id="PRO_5010168947" evidence="1">
    <location>
        <begin position="28"/>
        <end position="127"/>
    </location>
</feature>
<reference evidence="3" key="1">
    <citation type="submission" date="2016-10" db="EMBL/GenBank/DDBJ databases">
        <authorList>
            <person name="Varghese N."/>
        </authorList>
    </citation>
    <scope>NUCLEOTIDE SEQUENCE [LARGE SCALE GENOMIC DNA]</scope>
    <source>
        <strain evidence="3">GAS106B</strain>
    </source>
</reference>
<dbReference type="EMBL" id="FNKP01000003">
    <property type="protein sequence ID" value="SDR50581.1"/>
    <property type="molecule type" value="Genomic_DNA"/>
</dbReference>
<evidence type="ECO:0000256" key="1">
    <source>
        <dbReference type="SAM" id="SignalP"/>
    </source>
</evidence>
<dbReference type="OrthoDB" id="6889413at2"/>
<feature type="signal peptide" evidence="1">
    <location>
        <begin position="1"/>
        <end position="27"/>
    </location>
</feature>
<dbReference type="AlphaFoldDB" id="A0A1H1JKM3"/>
<keyword evidence="3" id="KW-1185">Reference proteome</keyword>
<keyword evidence="1" id="KW-0732">Signal</keyword>
<sequence length="127" mass="14252">MATRTPWRTLLSLTFLTFTMMGNVARADEIPIVTGQQWTTSTVEAKNAYLVGIANLIDIENAYYAKNGQATNRDIAPRFAKGMQGQTLDSVRQGVDNWYATNPTMIQHPVIETIWFEMVLPGLQKSQ</sequence>
<organism evidence="2 3">
    <name type="scientific">Paraburkholderia fungorum</name>
    <dbReference type="NCBI Taxonomy" id="134537"/>
    <lineage>
        <taxon>Bacteria</taxon>
        <taxon>Pseudomonadati</taxon>
        <taxon>Pseudomonadota</taxon>
        <taxon>Betaproteobacteria</taxon>
        <taxon>Burkholderiales</taxon>
        <taxon>Burkholderiaceae</taxon>
        <taxon>Paraburkholderia</taxon>
    </lineage>
</organism>
<dbReference type="Proteomes" id="UP000183487">
    <property type="component" value="Unassembled WGS sequence"/>
</dbReference>